<feature type="region of interest" description="Disordered" evidence="1">
    <location>
        <begin position="213"/>
        <end position="243"/>
    </location>
</feature>
<sequence length="243" mass="25658">MSMDALAAGPAHGPDVDGHALEGGVKQRVAVEKARDAGLALARQQLQKGRQVLGAHHLVRQDAVEQAGVGQGGVGVVALGLEAHDGADGARAIDEVERGAEEPGQRIGQRQPVPVGLVVRLRIEPGPELDAGAALARAAPGPRAPLLGVPAAQREAQVQLARAGVLQDLAQRPREQPEVVRLEVGERRVGPEVEAGEEGREWQGPQGELLVVVGGGGGEEAWGEREEEQHQYLAHRDEENERR</sequence>
<evidence type="ECO:0000256" key="1">
    <source>
        <dbReference type="SAM" id="MobiDB-lite"/>
    </source>
</evidence>
<gene>
    <name evidence="2" type="ORF">TPAR_07349</name>
</gene>
<comment type="caution">
    <text evidence="2">The sequence shown here is derived from an EMBL/GenBank/DDBJ whole genome shotgun (WGS) entry which is preliminary data.</text>
</comment>
<dbReference type="EMBL" id="PKSG01000851">
    <property type="protein sequence ID" value="POR32433.1"/>
    <property type="molecule type" value="Genomic_DNA"/>
</dbReference>
<evidence type="ECO:0000313" key="2">
    <source>
        <dbReference type="EMBL" id="POR32433.1"/>
    </source>
</evidence>
<protein>
    <submittedName>
        <fullName evidence="2">Uncharacterized protein</fullName>
    </submittedName>
</protein>
<keyword evidence="3" id="KW-1185">Reference proteome</keyword>
<reference evidence="2 3" key="1">
    <citation type="submission" date="2018-01" db="EMBL/GenBank/DDBJ databases">
        <title>Harnessing the power of phylogenomics to disentangle the directionality and signatures of interkingdom host jumping in the parasitic fungal genus Tolypocladium.</title>
        <authorList>
            <person name="Quandt C.A."/>
            <person name="Patterson W."/>
            <person name="Spatafora J.W."/>
        </authorList>
    </citation>
    <scope>NUCLEOTIDE SEQUENCE [LARGE SCALE GENOMIC DNA]</scope>
    <source>
        <strain evidence="2 3">NRBC 100945</strain>
    </source>
</reference>
<name>A0A2S4KQG6_9HYPO</name>
<feature type="compositionally biased region" description="Basic and acidic residues" evidence="1">
    <location>
        <begin position="222"/>
        <end position="243"/>
    </location>
</feature>
<proteinExistence type="predicted"/>
<feature type="region of interest" description="Disordered" evidence="1">
    <location>
        <begin position="1"/>
        <end position="21"/>
    </location>
</feature>
<dbReference type="Proteomes" id="UP000237481">
    <property type="component" value="Unassembled WGS sequence"/>
</dbReference>
<accession>A0A2S4KQG6</accession>
<evidence type="ECO:0000313" key="3">
    <source>
        <dbReference type="Proteomes" id="UP000237481"/>
    </source>
</evidence>
<organism evidence="2 3">
    <name type="scientific">Tolypocladium paradoxum</name>
    <dbReference type="NCBI Taxonomy" id="94208"/>
    <lineage>
        <taxon>Eukaryota</taxon>
        <taxon>Fungi</taxon>
        <taxon>Dikarya</taxon>
        <taxon>Ascomycota</taxon>
        <taxon>Pezizomycotina</taxon>
        <taxon>Sordariomycetes</taxon>
        <taxon>Hypocreomycetidae</taxon>
        <taxon>Hypocreales</taxon>
        <taxon>Ophiocordycipitaceae</taxon>
        <taxon>Tolypocladium</taxon>
    </lineage>
</organism>
<dbReference type="AlphaFoldDB" id="A0A2S4KQG6"/>